<protein>
    <recommendedName>
        <fullName evidence="3">PQ-loop repeat-containing protein</fullName>
    </recommendedName>
</protein>
<feature type="transmembrane region" description="Helical" evidence="1">
    <location>
        <begin position="76"/>
        <end position="96"/>
    </location>
</feature>
<reference evidence="2" key="1">
    <citation type="submission" date="2019-12" db="EMBL/GenBank/DDBJ databases">
        <authorList>
            <person name="Cremers G."/>
        </authorList>
    </citation>
    <scope>NUCLEOTIDE SEQUENCE</scope>
    <source>
        <strain evidence="2">Vvax</strain>
    </source>
</reference>
<dbReference type="RefSeq" id="WP_339094388.1">
    <property type="nucleotide sequence ID" value="NZ_LR743508.1"/>
</dbReference>
<gene>
    <name evidence="2" type="ORF">VVAX_06374</name>
</gene>
<proteinExistence type="predicted"/>
<keyword evidence="1" id="KW-0812">Transmembrane</keyword>
<name>A0A679JLI9_VARPD</name>
<dbReference type="Gene3D" id="1.20.1280.290">
    <property type="match status" value="1"/>
</dbReference>
<evidence type="ECO:0000256" key="1">
    <source>
        <dbReference type="SAM" id="Phobius"/>
    </source>
</evidence>
<feature type="transmembrane region" description="Helical" evidence="1">
    <location>
        <begin position="12"/>
        <end position="33"/>
    </location>
</feature>
<dbReference type="EMBL" id="LR743508">
    <property type="protein sequence ID" value="CAA2110105.1"/>
    <property type="molecule type" value="Genomic_DNA"/>
</dbReference>
<evidence type="ECO:0000313" key="2">
    <source>
        <dbReference type="EMBL" id="CAA2110105.1"/>
    </source>
</evidence>
<organism evidence="2">
    <name type="scientific">Variovorax paradoxus</name>
    <dbReference type="NCBI Taxonomy" id="34073"/>
    <lineage>
        <taxon>Bacteria</taxon>
        <taxon>Pseudomonadati</taxon>
        <taxon>Pseudomonadota</taxon>
        <taxon>Betaproteobacteria</taxon>
        <taxon>Burkholderiales</taxon>
        <taxon>Comamonadaceae</taxon>
        <taxon>Variovorax</taxon>
    </lineage>
</organism>
<keyword evidence="1" id="KW-0472">Membrane</keyword>
<dbReference type="AlphaFoldDB" id="A0A679JLI9"/>
<keyword evidence="1" id="KW-1133">Transmembrane helix</keyword>
<evidence type="ECO:0008006" key="3">
    <source>
        <dbReference type="Google" id="ProtNLM"/>
    </source>
</evidence>
<sequence length="107" mass="11698">MHFDAFATADGPLLALIGWLYLLTNAVRVLTYIPQIVVVWRCTDGAVSVSLLTWGSWVLSNVTATVYAVLVVRDALFVAISLVNLLGCGAVALIAARRRAQWRAVRR</sequence>
<accession>A0A679JLI9</accession>
<feature type="transmembrane region" description="Helical" evidence="1">
    <location>
        <begin position="45"/>
        <end position="70"/>
    </location>
</feature>